<dbReference type="AlphaFoldDB" id="A0A850PX56"/>
<sequence>MAVSVHGFNVEIAANISRRSRVHPGPAETQQWWHPATRIIFRFGVVYLGLFCLTFAQITFVYAGIAALWLPQNAVLWQMITLEPVTRWVGRTVFGVDTALQPFSGSGDQAAIWVLVFCLFVVAVVATAAWSVLDRNRASYPRLAAWFTVFLRLCLGGQMLFYGFAKVIPTQMPSPPLAALLEPFGNLSPMAVLWLQVGTSHPYEIVLGSVEVLAGVLLFLPRTATAGALLSVGATAQIFLLNMTYDVPVKILSSHLLLISVVLLAPQARRLAGALAGRATDSEARRPLFESARHNRIAAAVQVALGLWVLAGCLILNVQLWQEVGDGREKPDLYGIWSVSEFTVDDTPRPPLITDETRWQRLVFDAPQVVTYQRMNGELVDVAASMEGDTLTLTDLSAPPGEPPAPWATMTVDRQSPDTLRLEGTLDGSPVTIALKRQPLDDFTLRSRGFNWVQDQPYFG</sequence>
<evidence type="ECO:0008006" key="4">
    <source>
        <dbReference type="Google" id="ProtNLM"/>
    </source>
</evidence>
<evidence type="ECO:0000313" key="2">
    <source>
        <dbReference type="EMBL" id="NVN53577.1"/>
    </source>
</evidence>
<comment type="caution">
    <text evidence="2">The sequence shown here is derived from an EMBL/GenBank/DDBJ whole genome shotgun (WGS) entry which is preliminary data.</text>
</comment>
<evidence type="ECO:0000256" key="1">
    <source>
        <dbReference type="SAM" id="Phobius"/>
    </source>
</evidence>
<feature type="transmembrane region" description="Helical" evidence="1">
    <location>
        <begin position="110"/>
        <end position="133"/>
    </location>
</feature>
<name>A0A850PX56_9MYCO</name>
<evidence type="ECO:0000313" key="3">
    <source>
        <dbReference type="Proteomes" id="UP000570517"/>
    </source>
</evidence>
<keyword evidence="1" id="KW-0472">Membrane</keyword>
<feature type="transmembrane region" description="Helical" evidence="1">
    <location>
        <begin position="145"/>
        <end position="165"/>
    </location>
</feature>
<feature type="transmembrane region" description="Helical" evidence="1">
    <location>
        <begin position="45"/>
        <end position="70"/>
    </location>
</feature>
<accession>A0A850PX56</accession>
<dbReference type="EMBL" id="JABFYL010000049">
    <property type="protein sequence ID" value="NVN53577.1"/>
    <property type="molecule type" value="Genomic_DNA"/>
</dbReference>
<organism evidence="2 3">
    <name type="scientific">Mycolicibacterium hippocampi</name>
    <dbReference type="NCBI Taxonomy" id="659824"/>
    <lineage>
        <taxon>Bacteria</taxon>
        <taxon>Bacillati</taxon>
        <taxon>Actinomycetota</taxon>
        <taxon>Actinomycetes</taxon>
        <taxon>Mycobacteriales</taxon>
        <taxon>Mycobacteriaceae</taxon>
        <taxon>Mycolicibacterium</taxon>
    </lineage>
</organism>
<reference evidence="2 3" key="1">
    <citation type="submission" date="2020-05" db="EMBL/GenBank/DDBJ databases">
        <title>Draft genome sequence of Mycobacterium hippocampi DL, isolated from European seabass, Dicentrarchus labrax, reared in fish farms.</title>
        <authorList>
            <person name="Stathopoulou P."/>
            <person name="Asimakis E."/>
            <person name="Tzokas K."/>
            <person name="Batargias C."/>
            <person name="Tsiamis G."/>
        </authorList>
    </citation>
    <scope>NUCLEOTIDE SEQUENCE [LARGE SCALE GENOMIC DNA]</scope>
    <source>
        <strain evidence="2 3">DL</strain>
    </source>
</reference>
<keyword evidence="1" id="KW-0812">Transmembrane</keyword>
<dbReference type="RefSeq" id="WP_256736432.1">
    <property type="nucleotide sequence ID" value="NZ_JABFYL010000049.1"/>
</dbReference>
<dbReference type="Proteomes" id="UP000570517">
    <property type="component" value="Unassembled WGS sequence"/>
</dbReference>
<keyword evidence="3" id="KW-1185">Reference proteome</keyword>
<keyword evidence="1" id="KW-1133">Transmembrane helix</keyword>
<gene>
    <name evidence="2" type="ORF">HLY00_3926</name>
</gene>
<protein>
    <recommendedName>
        <fullName evidence="4">DoxX family protein</fullName>
    </recommendedName>
</protein>
<proteinExistence type="predicted"/>